<dbReference type="SUPFAM" id="SSF54862">
    <property type="entry name" value="4Fe-4S ferredoxins"/>
    <property type="match status" value="2"/>
</dbReference>
<dbReference type="InterPro" id="IPR017900">
    <property type="entry name" value="4Fe4S_Fe_S_CS"/>
</dbReference>
<dbReference type="Gene3D" id="3.30.70.20">
    <property type="match status" value="2"/>
</dbReference>
<protein>
    <recommendedName>
        <fullName evidence="1">4Fe-4S ferredoxin-type domain-containing protein</fullName>
    </recommendedName>
</protein>
<dbReference type="InterPro" id="IPR017896">
    <property type="entry name" value="4Fe4S_Fe-S-bd"/>
</dbReference>
<proteinExistence type="predicted"/>
<name>A0A0F9RIM5_9ZZZZ</name>
<dbReference type="Pfam" id="PF13237">
    <property type="entry name" value="Fer4_10"/>
    <property type="match status" value="1"/>
</dbReference>
<sequence>MSLPSKSAIEIDENITHYEFKLLDQTQVLKYDESKCVECGFCHRVCPVTISIYDEPLKRTAIGTPEQMKMESDKKIVVDTEKCVWCGSCTWICPGYTLELLLDGKPKLLLVENGSLPEFDEEVRTLENGNKVRKVVQGSITITNNEKDTKIIDSFCDVCAVSAMERKEKEIIVERDKCILCFKCTEDSKNYDNISVEVHRDRFMDIKGNPSSVWDGITLRVLGKEGKIKGILSRSQNKLADAVIRLLGREEAEEES</sequence>
<organism evidence="2">
    <name type="scientific">marine sediment metagenome</name>
    <dbReference type="NCBI Taxonomy" id="412755"/>
    <lineage>
        <taxon>unclassified sequences</taxon>
        <taxon>metagenomes</taxon>
        <taxon>ecological metagenomes</taxon>
    </lineage>
</organism>
<evidence type="ECO:0000259" key="1">
    <source>
        <dbReference type="PROSITE" id="PS51379"/>
    </source>
</evidence>
<reference evidence="2" key="1">
    <citation type="journal article" date="2015" name="Nature">
        <title>Complex archaea that bridge the gap between prokaryotes and eukaryotes.</title>
        <authorList>
            <person name="Spang A."/>
            <person name="Saw J.H."/>
            <person name="Jorgensen S.L."/>
            <person name="Zaremba-Niedzwiedzka K."/>
            <person name="Martijn J."/>
            <person name="Lind A.E."/>
            <person name="van Eijk R."/>
            <person name="Schleper C."/>
            <person name="Guy L."/>
            <person name="Ettema T.J."/>
        </authorList>
    </citation>
    <scope>NUCLEOTIDE SEQUENCE</scope>
</reference>
<accession>A0A0F9RIM5</accession>
<dbReference type="PROSITE" id="PS00198">
    <property type="entry name" value="4FE4S_FER_1"/>
    <property type="match status" value="2"/>
</dbReference>
<evidence type="ECO:0000313" key="2">
    <source>
        <dbReference type="EMBL" id="KKN49642.1"/>
    </source>
</evidence>
<feature type="domain" description="4Fe-4S ferredoxin-type" evidence="1">
    <location>
        <begin position="27"/>
        <end position="55"/>
    </location>
</feature>
<dbReference type="AlphaFoldDB" id="A0A0F9RIM5"/>
<dbReference type="EMBL" id="LAZR01001158">
    <property type="protein sequence ID" value="KKN49642.1"/>
    <property type="molecule type" value="Genomic_DNA"/>
</dbReference>
<feature type="domain" description="4Fe-4S ferredoxin-type" evidence="1">
    <location>
        <begin position="74"/>
        <end position="103"/>
    </location>
</feature>
<dbReference type="PROSITE" id="PS51379">
    <property type="entry name" value="4FE4S_FER_2"/>
    <property type="match status" value="2"/>
</dbReference>
<comment type="caution">
    <text evidence="2">The sequence shown here is derived from an EMBL/GenBank/DDBJ whole genome shotgun (WGS) entry which is preliminary data.</text>
</comment>
<gene>
    <name evidence="2" type="ORF">LCGC14_0640720</name>
</gene>